<dbReference type="Proteomes" id="UP000297777">
    <property type="component" value="Unassembled WGS sequence"/>
</dbReference>
<evidence type="ECO:0000313" key="1">
    <source>
        <dbReference type="EMBL" id="TGO18750.1"/>
    </source>
</evidence>
<sequence>MPCNILTALAHTINMQSRAQFTMRCIGQITRAKKCIHPMSTQVPLTSQDKPDIIIKEHRQERILDAVPELYGKANKNPILKNTSG</sequence>
<reference evidence="1 2" key="1">
    <citation type="submission" date="2017-12" db="EMBL/GenBank/DDBJ databases">
        <title>Comparative genomics of Botrytis spp.</title>
        <authorList>
            <person name="Valero-Jimenez C.A."/>
            <person name="Tapia P."/>
            <person name="Veloso J."/>
            <person name="Silva-Moreno E."/>
            <person name="Staats M."/>
            <person name="Valdes J.H."/>
            <person name="Van Kan J.A.L."/>
        </authorList>
    </citation>
    <scope>NUCLEOTIDE SEQUENCE [LARGE SCALE GENOMIC DNA]</scope>
    <source>
        <strain evidence="1 2">Bt9001</strain>
    </source>
</reference>
<organism evidence="1 2">
    <name type="scientific">Botrytis tulipae</name>
    <dbReference type="NCBI Taxonomy" id="87230"/>
    <lineage>
        <taxon>Eukaryota</taxon>
        <taxon>Fungi</taxon>
        <taxon>Dikarya</taxon>
        <taxon>Ascomycota</taxon>
        <taxon>Pezizomycotina</taxon>
        <taxon>Leotiomycetes</taxon>
        <taxon>Helotiales</taxon>
        <taxon>Sclerotiniaceae</taxon>
        <taxon>Botrytis</taxon>
    </lineage>
</organism>
<name>A0A4Z1F4Y5_9HELO</name>
<protein>
    <submittedName>
        <fullName evidence="1">Uncharacterized protein</fullName>
    </submittedName>
</protein>
<keyword evidence="2" id="KW-1185">Reference proteome</keyword>
<comment type="caution">
    <text evidence="1">The sequence shown here is derived from an EMBL/GenBank/DDBJ whole genome shotgun (WGS) entry which is preliminary data.</text>
</comment>
<accession>A0A4Z1F4Y5</accession>
<gene>
    <name evidence="1" type="ORF">BTUL_0008g00050</name>
</gene>
<evidence type="ECO:0000313" key="2">
    <source>
        <dbReference type="Proteomes" id="UP000297777"/>
    </source>
</evidence>
<dbReference type="AlphaFoldDB" id="A0A4Z1F4Y5"/>
<proteinExistence type="predicted"/>
<dbReference type="EMBL" id="PQXH01000008">
    <property type="protein sequence ID" value="TGO18750.1"/>
    <property type="molecule type" value="Genomic_DNA"/>
</dbReference>